<gene>
    <name evidence="1" type="ORF">GCM10023196_072220</name>
</gene>
<evidence type="ECO:0000313" key="1">
    <source>
        <dbReference type="EMBL" id="GAA4633690.1"/>
    </source>
</evidence>
<keyword evidence="2" id="KW-1185">Reference proteome</keyword>
<protein>
    <submittedName>
        <fullName evidence="1">Uncharacterized protein</fullName>
    </submittedName>
</protein>
<dbReference type="RefSeq" id="WP_425551277.1">
    <property type="nucleotide sequence ID" value="NZ_BAABHK010000012.1"/>
</dbReference>
<dbReference type="EMBL" id="BAABHK010000012">
    <property type="protein sequence ID" value="GAA4633690.1"/>
    <property type="molecule type" value="Genomic_DNA"/>
</dbReference>
<evidence type="ECO:0000313" key="2">
    <source>
        <dbReference type="Proteomes" id="UP001501442"/>
    </source>
</evidence>
<organism evidence="1 2">
    <name type="scientific">Actinoallomurus vinaceus</name>
    <dbReference type="NCBI Taxonomy" id="1080074"/>
    <lineage>
        <taxon>Bacteria</taxon>
        <taxon>Bacillati</taxon>
        <taxon>Actinomycetota</taxon>
        <taxon>Actinomycetes</taxon>
        <taxon>Streptosporangiales</taxon>
        <taxon>Thermomonosporaceae</taxon>
        <taxon>Actinoallomurus</taxon>
    </lineage>
</organism>
<sequence>MPWMMLYVALAFAGMVVLAGCAIKVSLAVRGLGRELRRTRERLEPEHAKLVREMRRLEGSGE</sequence>
<reference evidence="2" key="1">
    <citation type="journal article" date="2019" name="Int. J. Syst. Evol. Microbiol.">
        <title>The Global Catalogue of Microorganisms (GCM) 10K type strain sequencing project: providing services to taxonomists for standard genome sequencing and annotation.</title>
        <authorList>
            <consortium name="The Broad Institute Genomics Platform"/>
            <consortium name="The Broad Institute Genome Sequencing Center for Infectious Disease"/>
            <person name="Wu L."/>
            <person name="Ma J."/>
        </authorList>
    </citation>
    <scope>NUCLEOTIDE SEQUENCE [LARGE SCALE GENOMIC DNA]</scope>
    <source>
        <strain evidence="2">JCM 17939</strain>
    </source>
</reference>
<accession>A0ABP8UK84</accession>
<proteinExistence type="predicted"/>
<dbReference type="Proteomes" id="UP001501442">
    <property type="component" value="Unassembled WGS sequence"/>
</dbReference>
<comment type="caution">
    <text evidence="1">The sequence shown here is derived from an EMBL/GenBank/DDBJ whole genome shotgun (WGS) entry which is preliminary data.</text>
</comment>
<name>A0ABP8UK84_9ACTN</name>